<evidence type="ECO:0000256" key="3">
    <source>
        <dbReference type="ARBA" id="ARBA00022692"/>
    </source>
</evidence>
<dbReference type="OMA" id="ARDKAWP"/>
<feature type="transmembrane region" description="Helical" evidence="6">
    <location>
        <begin position="127"/>
        <end position="146"/>
    </location>
</feature>
<evidence type="ECO:0000313" key="14">
    <source>
        <dbReference type="Proteomes" id="UP000045039"/>
    </source>
</evidence>
<evidence type="ECO:0000256" key="5">
    <source>
        <dbReference type="ARBA" id="ARBA00023136"/>
    </source>
</evidence>
<reference evidence="12 17" key="6">
    <citation type="submission" date="2019-01" db="EMBL/GenBank/DDBJ databases">
        <title>The Pseudomonas aeruginosa pan-genome provides new insights on its population structure, horizontal gene transfer and pathogenicity.</title>
        <authorList>
            <person name="Freschi L."/>
            <person name="Vincent A.T."/>
            <person name="Jeukens J."/>
            <person name="Emond-Rheault J.-G."/>
            <person name="Kukavica-Ibrulj I."/>
            <person name="Dupont M.-J."/>
            <person name="Charette S.J."/>
            <person name="Boyle B."/>
            <person name="Levesque R.C."/>
        </authorList>
    </citation>
    <scope>NUCLEOTIDE SEQUENCE [LARGE SCALE GENOMIC DNA]</scope>
    <source>
        <strain evidence="12 17">PA-W36</strain>
    </source>
</reference>
<gene>
    <name evidence="7" type="primary">yhdG_4</name>
    <name evidence="10" type="ORF">CAZ10_08400</name>
    <name evidence="11" type="ORF">DT376_17155</name>
    <name evidence="8" type="ORF">GNQ48_02165</name>
    <name evidence="9" type="ORF">GUL26_07485</name>
    <name evidence="12" type="ORF">IPC1295_04120</name>
    <name evidence="13" type="ORF">L4V69_23380</name>
    <name evidence="7" type="ORF">PAERUG_P19_London_7_VIM_2_05_10_04791</name>
</gene>
<feature type="transmembrane region" description="Helical" evidence="6">
    <location>
        <begin position="20"/>
        <end position="42"/>
    </location>
</feature>
<dbReference type="RefSeq" id="WP_003110692.1">
    <property type="nucleotide sequence ID" value="NZ_AP014622.1"/>
</dbReference>
<dbReference type="InterPro" id="IPR002293">
    <property type="entry name" value="AA/rel_permease1"/>
</dbReference>
<dbReference type="Proteomes" id="UP000284767">
    <property type="component" value="Unassembled WGS sequence"/>
</dbReference>
<dbReference type="Proteomes" id="UP000644192">
    <property type="component" value="Unassembled WGS sequence"/>
</dbReference>
<dbReference type="EMBL" id="NSNE01000002">
    <property type="protein sequence ID" value="RPM21454.1"/>
    <property type="molecule type" value="Genomic_DNA"/>
</dbReference>
<evidence type="ECO:0000313" key="10">
    <source>
        <dbReference type="EMBL" id="OTI64216.1"/>
    </source>
</evidence>
<evidence type="ECO:0000313" key="18">
    <source>
        <dbReference type="Proteomes" id="UP000433532"/>
    </source>
</evidence>
<feature type="transmembrane region" description="Helical" evidence="6">
    <location>
        <begin position="87"/>
        <end position="107"/>
    </location>
</feature>
<reference evidence="12 17" key="4">
    <citation type="submission" date="2017-08" db="EMBL/GenBank/DDBJ databases">
        <authorList>
            <person name="Feschi L."/>
            <person name="Jeukens J."/>
            <person name="Emond-Rheault J.-G."/>
            <person name="Kukavica-Ibrulj I."/>
            <person name="Boyle B."/>
            <person name="Levesque R.C."/>
        </authorList>
    </citation>
    <scope>NUCLEOTIDE SEQUENCE [LARGE SCALE GENOMIC DNA]</scope>
    <source>
        <strain evidence="12 17">PA-W36</strain>
    </source>
</reference>
<keyword evidence="2" id="KW-1003">Cell membrane</keyword>
<feature type="transmembrane region" description="Helical" evidence="6">
    <location>
        <begin position="400"/>
        <end position="422"/>
    </location>
</feature>
<dbReference type="EMBL" id="CVVU01000227">
    <property type="protein sequence ID" value="CRP54567.1"/>
    <property type="molecule type" value="Genomic_DNA"/>
</dbReference>
<reference evidence="8 18" key="7">
    <citation type="submission" date="2019-11" db="EMBL/GenBank/DDBJ databases">
        <title>Genomes of ocular Pseudomonas aeruginosa isolates.</title>
        <authorList>
            <person name="Khan M."/>
            <person name="Rice S.A."/>
            <person name="Willcox M.D.P."/>
            <person name="Stapleton F."/>
        </authorList>
    </citation>
    <scope>NUCLEOTIDE SEQUENCE [LARGE SCALE GENOMIC DNA]</scope>
    <source>
        <strain evidence="8 18">PA221</strain>
    </source>
</reference>
<accession>A0A0C6F6V4</accession>
<dbReference type="Gene3D" id="1.20.1740.10">
    <property type="entry name" value="Amino acid/polyamine transporter I"/>
    <property type="match status" value="1"/>
</dbReference>
<organism evidence="10 15">
    <name type="scientific">Pseudomonas aeruginosa</name>
    <dbReference type="NCBI Taxonomy" id="287"/>
    <lineage>
        <taxon>Bacteria</taxon>
        <taxon>Pseudomonadati</taxon>
        <taxon>Pseudomonadota</taxon>
        <taxon>Gammaproteobacteria</taxon>
        <taxon>Pseudomonadales</taxon>
        <taxon>Pseudomonadaceae</taxon>
        <taxon>Pseudomonas</taxon>
    </lineage>
</organism>
<dbReference type="EMBL" id="WXZT01000003">
    <property type="protein sequence ID" value="MZZ12084.1"/>
    <property type="molecule type" value="Genomic_DNA"/>
</dbReference>
<evidence type="ECO:0000313" key="8">
    <source>
        <dbReference type="EMBL" id="MUI33794.1"/>
    </source>
</evidence>
<evidence type="ECO:0000256" key="6">
    <source>
        <dbReference type="SAM" id="Phobius"/>
    </source>
</evidence>
<dbReference type="Pfam" id="PF13520">
    <property type="entry name" value="AA_permease_2"/>
    <property type="match status" value="1"/>
</dbReference>
<feature type="transmembrane region" description="Helical" evidence="6">
    <location>
        <begin position="153"/>
        <end position="174"/>
    </location>
</feature>
<dbReference type="AlphaFoldDB" id="A0A0C6F6V4"/>
<dbReference type="InterPro" id="IPR050367">
    <property type="entry name" value="APC_superfamily"/>
</dbReference>
<evidence type="ECO:0000313" key="9">
    <source>
        <dbReference type="EMBL" id="MZZ12084.1"/>
    </source>
</evidence>
<feature type="transmembrane region" description="Helical" evidence="6">
    <location>
        <begin position="194"/>
        <end position="218"/>
    </location>
</feature>
<dbReference type="SMR" id="A0A0C6F6V4"/>
<comment type="subcellular location">
    <subcellularLocation>
        <location evidence="1">Cell membrane</location>
        <topology evidence="1">Multi-pass membrane protein</topology>
    </subcellularLocation>
</comment>
<dbReference type="PANTHER" id="PTHR42770:SF7">
    <property type="entry name" value="MEMBRANE PROTEIN"/>
    <property type="match status" value="1"/>
</dbReference>
<dbReference type="PIRSF" id="PIRSF006060">
    <property type="entry name" value="AA_transporter"/>
    <property type="match status" value="1"/>
</dbReference>
<dbReference type="GO" id="GO:0005886">
    <property type="term" value="C:plasma membrane"/>
    <property type="evidence" value="ECO:0007669"/>
    <property type="project" value="UniProtKB-SubCell"/>
</dbReference>
<reference evidence="9" key="8">
    <citation type="submission" date="2020-01" db="EMBL/GenBank/DDBJ databases">
        <title>Bacteria Cultured from War Wounds Associated with the Conflict in Eastern Ukraine.</title>
        <authorList>
            <person name="Snesrud E."/>
            <person name="Galac M.R."/>
            <person name="Mc Gann P."/>
            <person name="Valentine K."/>
            <person name="Viacheslav K."/>
        </authorList>
    </citation>
    <scope>NUCLEOTIDE SEQUENCE</scope>
    <source>
        <strain evidence="9">VNMU148</strain>
    </source>
</reference>
<evidence type="ECO:0000313" key="7">
    <source>
        <dbReference type="EMBL" id="CRP54567.1"/>
    </source>
</evidence>
<keyword evidence="4 6" id="KW-1133">Transmembrane helix</keyword>
<feature type="transmembrane region" description="Helical" evidence="6">
    <location>
        <begin position="289"/>
        <end position="314"/>
    </location>
</feature>
<dbReference type="Proteomes" id="UP001297540">
    <property type="component" value="Chromosome"/>
</dbReference>
<proteinExistence type="predicted"/>
<evidence type="ECO:0000256" key="1">
    <source>
        <dbReference type="ARBA" id="ARBA00004651"/>
    </source>
</evidence>
<feature type="transmembrane region" description="Helical" evidence="6">
    <location>
        <begin position="48"/>
        <end position="67"/>
    </location>
</feature>
<evidence type="ECO:0000313" key="15">
    <source>
        <dbReference type="Proteomes" id="UP000194857"/>
    </source>
</evidence>
<keyword evidence="5 6" id="KW-0472">Membrane</keyword>
<accession>A0A1S1CCN4</accession>
<dbReference type="Proteomes" id="UP000194857">
    <property type="component" value="Unassembled WGS sequence"/>
</dbReference>
<name>A0A0C6F6V4_PSEAI</name>
<evidence type="ECO:0000313" key="12">
    <source>
        <dbReference type="EMBL" id="RPM21454.1"/>
    </source>
</evidence>
<sequence length="455" mass="47903">MSSSPAPESALKPTLGVFDVVAITVSAVTPASSVFVIAPFAIQQAGTGAFWAFALAGVLALMFAWCYAELGRAHSTAGGEYVYAKRVFGGLAGYATFLTVLAMLLFIPPVLATGAATYLNAALGTHFDAQTVALAIVAFSYLLGILNIRVNAWVTGTCLLLEVAALLVIVGLGFGHAQQPASVLLQPQVVGDGGLLAIAPWALVIGAVGTALFSYNGFGGAVLLAEDMKDGGHSVHRAVLWSLALVVLIEIVPLAALLIGAPSLPAMLASPDPIGYLLNSHGNETLSRLVSAGIFLSVFNAIVAIVIQSARVIFSSGRDALWMPALNRAFTRIHPRWESPWLATLFLAIPSAALSFSSNLAELTSFTVLLIVMVYLIVALCALFSRVLRRDREHPYRMPLWPLPALLAVSGAGYLLLNLFLAASARDVMIIVGLLAVSVILYCTYGKLSPAFQKL</sequence>
<evidence type="ECO:0000313" key="17">
    <source>
        <dbReference type="Proteomes" id="UP000284767"/>
    </source>
</evidence>
<dbReference type="PANTHER" id="PTHR42770">
    <property type="entry name" value="AMINO ACID TRANSPORTER-RELATED"/>
    <property type="match status" value="1"/>
</dbReference>
<dbReference type="EMBL" id="WOAD01000001">
    <property type="protein sequence ID" value="MUI33794.1"/>
    <property type="molecule type" value="Genomic_DNA"/>
</dbReference>
<evidence type="ECO:0000313" key="13">
    <source>
        <dbReference type="EMBL" id="WOS75446.1"/>
    </source>
</evidence>
<dbReference type="EMBL" id="NFFZ01000003">
    <property type="protein sequence ID" value="OTI64216.1"/>
    <property type="molecule type" value="Genomic_DNA"/>
</dbReference>
<reference evidence="7" key="2">
    <citation type="submission" date="2015-06" db="EMBL/GenBank/DDBJ databases">
        <authorList>
            <person name="Radhakrishnan R."/>
            <person name="Underwood A."/>
            <person name="Al-Shahib A."/>
        </authorList>
    </citation>
    <scope>NUCLEOTIDE SEQUENCE</scope>
    <source>
        <strain evidence="7">P19_London_7_VIM_2_05_10</strain>
    </source>
</reference>
<evidence type="ECO:0000313" key="16">
    <source>
        <dbReference type="Proteomes" id="UP000253594"/>
    </source>
</evidence>
<evidence type="ECO:0000313" key="11">
    <source>
        <dbReference type="EMBL" id="RCI73664.1"/>
    </source>
</evidence>
<keyword evidence="3 6" id="KW-0812">Transmembrane</keyword>
<feature type="transmembrane region" description="Helical" evidence="6">
    <location>
        <begin position="428"/>
        <end position="445"/>
    </location>
</feature>
<dbReference type="Proteomes" id="UP000253594">
    <property type="component" value="Unassembled WGS sequence"/>
</dbReference>
<dbReference type="GO" id="GO:0022857">
    <property type="term" value="F:transmembrane transporter activity"/>
    <property type="evidence" value="ECO:0007669"/>
    <property type="project" value="InterPro"/>
</dbReference>
<reference evidence="13" key="9">
    <citation type="submission" date="2023-06" db="EMBL/GenBank/DDBJ databases">
        <authorList>
            <consortium name="Clinical and Environmental Microbiology Branch: Whole genome sequencing antimicrobial resistance pathogens in the healthcare setting"/>
        </authorList>
    </citation>
    <scope>NUCLEOTIDE SEQUENCE</scope>
    <source>
        <strain evidence="13">2021CK-01020</strain>
    </source>
</reference>
<dbReference type="Proteomes" id="UP000433532">
    <property type="component" value="Unassembled WGS sequence"/>
</dbReference>
<feature type="transmembrane region" description="Helical" evidence="6">
    <location>
        <begin position="366"/>
        <end position="388"/>
    </location>
</feature>
<reference evidence="14" key="1">
    <citation type="submission" date="2015-06" db="EMBL/GenBank/DDBJ databases">
        <authorList>
            <person name="Radhakrishnan Rajesh"/>
            <person name="Underwood Anthony"/>
            <person name="Al-Shahib Ali"/>
        </authorList>
    </citation>
    <scope>NUCLEOTIDE SEQUENCE [LARGE SCALE GENOMIC DNA]</scope>
    <source>
        <strain evidence="14">P19_London_7_VIM_2_05_10</strain>
    </source>
</reference>
<evidence type="ECO:0000256" key="4">
    <source>
        <dbReference type="ARBA" id="ARBA00022989"/>
    </source>
</evidence>
<protein>
    <submittedName>
        <fullName evidence="11">APC family permease</fullName>
    </submittedName>
    <submittedName>
        <fullName evidence="7 10">Amino acid permease</fullName>
    </submittedName>
</protein>
<dbReference type="EMBL" id="CP136986">
    <property type="protein sequence ID" value="WOS75446.1"/>
    <property type="molecule type" value="Genomic_DNA"/>
</dbReference>
<reference evidence="13" key="10">
    <citation type="submission" date="2023-10" db="EMBL/GenBank/DDBJ databases">
        <title>Pathogen: clinical or host-associated sample.</title>
        <authorList>
            <person name="Hergert J."/>
            <person name="Casey R."/>
            <person name="Wagner J."/>
            <person name="Young E.L."/>
            <person name="Oakeson K.F."/>
        </authorList>
    </citation>
    <scope>NUCLEOTIDE SEQUENCE</scope>
    <source>
        <strain evidence="13">2021CK-01020</strain>
    </source>
</reference>
<dbReference type="Proteomes" id="UP000045039">
    <property type="component" value="Unassembled WGS sequence"/>
</dbReference>
<dbReference type="EMBL" id="QORE01000555">
    <property type="protein sequence ID" value="RCI73664.1"/>
    <property type="molecule type" value="Genomic_DNA"/>
</dbReference>
<evidence type="ECO:0000256" key="2">
    <source>
        <dbReference type="ARBA" id="ARBA00022475"/>
    </source>
</evidence>
<reference evidence="10 15" key="3">
    <citation type="submission" date="2017-05" db="EMBL/GenBank/DDBJ databases">
        <authorList>
            <person name="Song R."/>
            <person name="Chenine A.L."/>
            <person name="Ruprecht R.M."/>
        </authorList>
    </citation>
    <scope>NUCLEOTIDE SEQUENCE [LARGE SCALE GENOMIC DNA]</scope>
    <source>
        <strain evidence="10 15">S567_C10_BS</strain>
    </source>
</reference>
<reference evidence="11 16" key="5">
    <citation type="submission" date="2018-07" db="EMBL/GenBank/DDBJ databases">
        <title>Mechanisms of high-level aminoglycoside resistance among Gram-negative pathogens in Brazil.</title>
        <authorList>
            <person name="Ballaben A.S."/>
            <person name="Darini A.L.C."/>
            <person name="Doi Y."/>
        </authorList>
    </citation>
    <scope>NUCLEOTIDE SEQUENCE [LARGE SCALE GENOMIC DNA]</scope>
    <source>
        <strain evidence="11 16">B2-305</strain>
    </source>
</reference>
<feature type="transmembrane region" description="Helical" evidence="6">
    <location>
        <begin position="239"/>
        <end position="269"/>
    </location>
</feature>
<feature type="transmembrane region" description="Helical" evidence="6">
    <location>
        <begin position="341"/>
        <end position="360"/>
    </location>
</feature>